<dbReference type="SUPFAM" id="SSF52833">
    <property type="entry name" value="Thioredoxin-like"/>
    <property type="match status" value="1"/>
</dbReference>
<name>A0A2S9YB43_9BACT</name>
<dbReference type="Pfam" id="PF10262">
    <property type="entry name" value="Rdx"/>
    <property type="match status" value="1"/>
</dbReference>
<reference evidence="2 3" key="1">
    <citation type="submission" date="2018-03" db="EMBL/GenBank/DDBJ databases">
        <title>Draft Genome Sequences of the Obligatory Marine Myxobacteria Enhygromyxa salina SWB005.</title>
        <authorList>
            <person name="Poehlein A."/>
            <person name="Moghaddam J.A."/>
            <person name="Harms H."/>
            <person name="Alanjari M."/>
            <person name="Koenig G.M."/>
            <person name="Daniel R."/>
            <person name="Schaeberle T.F."/>
        </authorList>
    </citation>
    <scope>NUCLEOTIDE SEQUENCE [LARGE SCALE GENOMIC DNA]</scope>
    <source>
        <strain evidence="2 3">SWB005</strain>
    </source>
</reference>
<dbReference type="InterPro" id="IPR036249">
    <property type="entry name" value="Thioredoxin-like_sf"/>
</dbReference>
<comment type="caution">
    <text evidence="2">The sequence shown here is derived from an EMBL/GenBank/DDBJ whole genome shotgun (WGS) entry which is preliminary data.</text>
</comment>
<organism evidence="2 3">
    <name type="scientific">Enhygromyxa salina</name>
    <dbReference type="NCBI Taxonomy" id="215803"/>
    <lineage>
        <taxon>Bacteria</taxon>
        <taxon>Pseudomonadati</taxon>
        <taxon>Myxococcota</taxon>
        <taxon>Polyangia</taxon>
        <taxon>Nannocystales</taxon>
        <taxon>Nannocystaceae</taxon>
        <taxon>Enhygromyxa</taxon>
    </lineage>
</organism>
<evidence type="ECO:0000313" key="3">
    <source>
        <dbReference type="Proteomes" id="UP000237968"/>
    </source>
</evidence>
<dbReference type="NCBIfam" id="TIGR02174">
    <property type="entry name" value="CXXU_selWTH"/>
    <property type="match status" value="1"/>
</dbReference>
<protein>
    <submittedName>
        <fullName evidence="2">Rdx family protein</fullName>
    </submittedName>
</protein>
<dbReference type="Proteomes" id="UP000237968">
    <property type="component" value="Unassembled WGS sequence"/>
</dbReference>
<dbReference type="InterPro" id="IPR011893">
    <property type="entry name" value="Selenoprotein_Rdx-typ"/>
</dbReference>
<evidence type="ECO:0000313" key="2">
    <source>
        <dbReference type="EMBL" id="PRQ02325.1"/>
    </source>
</evidence>
<sequence length="56" mass="6271">MAELEAKFPGQVEVELIEGDRGAFEVALDGDLIYSKLQTGRFPRYAEVPALITERM</sequence>
<keyword evidence="3" id="KW-1185">Reference proteome</keyword>
<evidence type="ECO:0000256" key="1">
    <source>
        <dbReference type="ARBA" id="ARBA00023284"/>
    </source>
</evidence>
<dbReference type="Gene3D" id="3.40.30.10">
    <property type="entry name" value="Glutaredoxin"/>
    <property type="match status" value="1"/>
</dbReference>
<gene>
    <name evidence="2" type="ORF">ENSA5_24160</name>
</gene>
<dbReference type="AlphaFoldDB" id="A0A2S9YB43"/>
<keyword evidence="1" id="KW-0676">Redox-active center</keyword>
<dbReference type="EMBL" id="PVNK01000123">
    <property type="protein sequence ID" value="PRQ02325.1"/>
    <property type="molecule type" value="Genomic_DNA"/>
</dbReference>
<proteinExistence type="predicted"/>
<accession>A0A2S9YB43</accession>